<dbReference type="OrthoDB" id="4145676at2"/>
<reference evidence="6 7" key="1">
    <citation type="submission" date="2016-10" db="EMBL/GenBank/DDBJ databases">
        <authorList>
            <person name="de Groot N.N."/>
        </authorList>
    </citation>
    <scope>NUCLEOTIDE SEQUENCE [LARGE SCALE GENOMIC DNA]</scope>
    <source>
        <strain evidence="6 7">CGMCC 4.5598</strain>
    </source>
</reference>
<evidence type="ECO:0000256" key="2">
    <source>
        <dbReference type="ARBA" id="ARBA00022679"/>
    </source>
</evidence>
<dbReference type="GO" id="GO:0008171">
    <property type="term" value="F:O-methyltransferase activity"/>
    <property type="evidence" value="ECO:0007669"/>
    <property type="project" value="InterPro"/>
</dbReference>
<name>A0A1I0ALB6_9ACTN</name>
<evidence type="ECO:0000313" key="7">
    <source>
        <dbReference type="Proteomes" id="UP000199361"/>
    </source>
</evidence>
<dbReference type="InterPro" id="IPR036388">
    <property type="entry name" value="WH-like_DNA-bd_sf"/>
</dbReference>
<evidence type="ECO:0000256" key="1">
    <source>
        <dbReference type="ARBA" id="ARBA00022603"/>
    </source>
</evidence>
<keyword evidence="1 6" id="KW-0489">Methyltransferase</keyword>
<evidence type="ECO:0000259" key="4">
    <source>
        <dbReference type="Pfam" id="PF00891"/>
    </source>
</evidence>
<dbReference type="PANTHER" id="PTHR43712">
    <property type="entry name" value="PUTATIVE (AFU_ORTHOLOGUE AFUA_4G14580)-RELATED"/>
    <property type="match status" value="1"/>
</dbReference>
<dbReference type="InterPro" id="IPR012967">
    <property type="entry name" value="COMT_dimerisation"/>
</dbReference>
<dbReference type="Gene3D" id="1.10.287.1350">
    <property type="match status" value="1"/>
</dbReference>
<dbReference type="RefSeq" id="WP_091076926.1">
    <property type="nucleotide sequence ID" value="NZ_FOHX01000001.1"/>
</dbReference>
<dbReference type="Gene3D" id="1.10.10.10">
    <property type="entry name" value="Winged helix-like DNA-binding domain superfamily/Winged helix DNA-binding domain"/>
    <property type="match status" value="1"/>
</dbReference>
<proteinExistence type="predicted"/>
<dbReference type="SUPFAM" id="SSF53335">
    <property type="entry name" value="S-adenosyl-L-methionine-dependent methyltransferases"/>
    <property type="match status" value="1"/>
</dbReference>
<dbReference type="Proteomes" id="UP000199361">
    <property type="component" value="Unassembled WGS sequence"/>
</dbReference>
<dbReference type="Pfam" id="PF08100">
    <property type="entry name" value="Dimerisation"/>
    <property type="match status" value="1"/>
</dbReference>
<dbReference type="PROSITE" id="PS51683">
    <property type="entry name" value="SAM_OMT_II"/>
    <property type="match status" value="1"/>
</dbReference>
<feature type="domain" description="O-methyltransferase C-terminal" evidence="4">
    <location>
        <begin position="114"/>
        <end position="319"/>
    </location>
</feature>
<dbReference type="InterPro" id="IPR001077">
    <property type="entry name" value="COMT_C"/>
</dbReference>
<sequence>MNAVPPELELVQRMGELRPHEWSTGLILRGAALLGLADHLAAGPRTAAELAEATRTHPPSLARFLRACAVTGIVTPAGPDEYALTELGRVLRSDVPSLRGFVIAVNGPGLMRPWERIEHTLRTGRPSATDTLGSDLWGYYARHPDEARHYAESLIPVCGLAGAVLTSVCDLSGARTVVDVGGCPGTLLAAVLAAAPRARGVLLDLPAMLPHVKEIVAEHPAADRMTLAGGDFLESVPAGGDLYLLKHVLSDLDETGARTVAGNCLTAAAPGSRLLVIDWVTTEKPSFAHVTDIDAMVTFGGRIRSEYELTGLLREAGFRDVRRLAVPGQEDDPLAFVEAIRP</sequence>
<dbReference type="GO" id="GO:0032259">
    <property type="term" value="P:methylation"/>
    <property type="evidence" value="ECO:0007669"/>
    <property type="project" value="UniProtKB-KW"/>
</dbReference>
<organism evidence="6 7">
    <name type="scientific">Nonomuraea wenchangensis</name>
    <dbReference type="NCBI Taxonomy" id="568860"/>
    <lineage>
        <taxon>Bacteria</taxon>
        <taxon>Bacillati</taxon>
        <taxon>Actinomycetota</taxon>
        <taxon>Actinomycetes</taxon>
        <taxon>Streptosporangiales</taxon>
        <taxon>Streptosporangiaceae</taxon>
        <taxon>Nonomuraea</taxon>
    </lineage>
</organism>
<dbReference type="PANTHER" id="PTHR43712:SF2">
    <property type="entry name" value="O-METHYLTRANSFERASE CICE"/>
    <property type="match status" value="1"/>
</dbReference>
<evidence type="ECO:0000259" key="5">
    <source>
        <dbReference type="Pfam" id="PF08100"/>
    </source>
</evidence>
<keyword evidence="3" id="KW-0949">S-adenosyl-L-methionine</keyword>
<protein>
    <submittedName>
        <fullName evidence="6">O-methyltransferase</fullName>
    </submittedName>
</protein>
<keyword evidence="2 6" id="KW-0808">Transferase</keyword>
<dbReference type="AlphaFoldDB" id="A0A1I0ALB6"/>
<keyword evidence="7" id="KW-1185">Reference proteome</keyword>
<dbReference type="Pfam" id="PF00891">
    <property type="entry name" value="Methyltransf_2"/>
    <property type="match status" value="1"/>
</dbReference>
<accession>A0A1I0ALB6</accession>
<dbReference type="InterPro" id="IPR036390">
    <property type="entry name" value="WH_DNA-bd_sf"/>
</dbReference>
<gene>
    <name evidence="6" type="ORF">SAMN05421811_101826</name>
</gene>
<feature type="domain" description="O-methyltransferase dimerisation" evidence="5">
    <location>
        <begin position="28"/>
        <end position="91"/>
    </location>
</feature>
<dbReference type="Gene3D" id="3.40.50.150">
    <property type="entry name" value="Vaccinia Virus protein VP39"/>
    <property type="match status" value="1"/>
</dbReference>
<dbReference type="SUPFAM" id="SSF46785">
    <property type="entry name" value="Winged helix' DNA-binding domain"/>
    <property type="match status" value="1"/>
</dbReference>
<dbReference type="InterPro" id="IPR029063">
    <property type="entry name" value="SAM-dependent_MTases_sf"/>
</dbReference>
<dbReference type="InterPro" id="IPR016461">
    <property type="entry name" value="COMT-like"/>
</dbReference>
<evidence type="ECO:0000313" key="6">
    <source>
        <dbReference type="EMBL" id="SES94662.1"/>
    </source>
</evidence>
<dbReference type="PIRSF" id="PIRSF005739">
    <property type="entry name" value="O-mtase"/>
    <property type="match status" value="1"/>
</dbReference>
<dbReference type="EMBL" id="FOHX01000001">
    <property type="protein sequence ID" value="SES94662.1"/>
    <property type="molecule type" value="Genomic_DNA"/>
</dbReference>
<dbReference type="STRING" id="568860.SAMN05421811_101826"/>
<evidence type="ECO:0000256" key="3">
    <source>
        <dbReference type="ARBA" id="ARBA00022691"/>
    </source>
</evidence>
<dbReference type="GO" id="GO:0046983">
    <property type="term" value="F:protein dimerization activity"/>
    <property type="evidence" value="ECO:0007669"/>
    <property type="project" value="InterPro"/>
</dbReference>